<comment type="catalytic activity">
    <reaction evidence="13 14">
        <text>UDP-N-acetyl-alpha-D-muramate + L-alanine + ATP = UDP-N-acetyl-alpha-D-muramoyl-L-alanine + ADP + phosphate + H(+)</text>
        <dbReference type="Rhea" id="RHEA:23372"/>
        <dbReference type="ChEBI" id="CHEBI:15378"/>
        <dbReference type="ChEBI" id="CHEBI:30616"/>
        <dbReference type="ChEBI" id="CHEBI:43474"/>
        <dbReference type="ChEBI" id="CHEBI:57972"/>
        <dbReference type="ChEBI" id="CHEBI:70757"/>
        <dbReference type="ChEBI" id="CHEBI:83898"/>
        <dbReference type="ChEBI" id="CHEBI:456216"/>
        <dbReference type="EC" id="6.3.2.8"/>
    </reaction>
</comment>
<evidence type="ECO:0000256" key="11">
    <source>
        <dbReference type="ARBA" id="ARBA00023306"/>
    </source>
</evidence>
<dbReference type="Proteomes" id="UP000186132">
    <property type="component" value="Unassembled WGS sequence"/>
</dbReference>
<keyword evidence="9 14" id="KW-0133">Cell shape</keyword>
<dbReference type="GO" id="GO:0071555">
    <property type="term" value="P:cell wall organization"/>
    <property type="evidence" value="ECO:0007669"/>
    <property type="project" value="UniProtKB-KW"/>
</dbReference>
<feature type="domain" description="Mur ligase central" evidence="17">
    <location>
        <begin position="145"/>
        <end position="327"/>
    </location>
</feature>
<proteinExistence type="inferred from homology"/>
<keyword evidence="8 14" id="KW-0067">ATP-binding</keyword>
<feature type="domain" description="Mur ligase C-terminal" evidence="16">
    <location>
        <begin position="350"/>
        <end position="479"/>
    </location>
</feature>
<dbReference type="InterPro" id="IPR005758">
    <property type="entry name" value="UDP-N-AcMur_Ala_ligase_MurC"/>
</dbReference>
<dbReference type="Gene3D" id="3.90.190.20">
    <property type="entry name" value="Mur ligase, C-terminal domain"/>
    <property type="match status" value="1"/>
</dbReference>
<keyword evidence="11 14" id="KW-0131">Cell cycle</keyword>
<keyword evidence="7 14" id="KW-0547">Nucleotide-binding</keyword>
<dbReference type="InterPro" id="IPR036565">
    <property type="entry name" value="Mur-like_cat_sf"/>
</dbReference>
<feature type="binding site" evidence="14">
    <location>
        <begin position="147"/>
        <end position="153"/>
    </location>
    <ligand>
        <name>ATP</name>
        <dbReference type="ChEBI" id="CHEBI:30616"/>
    </ligand>
</feature>
<dbReference type="HAMAP" id="MF_00046">
    <property type="entry name" value="MurC"/>
    <property type="match status" value="1"/>
</dbReference>
<dbReference type="GO" id="GO:0005737">
    <property type="term" value="C:cytoplasm"/>
    <property type="evidence" value="ECO:0007669"/>
    <property type="project" value="UniProtKB-SubCell"/>
</dbReference>
<dbReference type="InterPro" id="IPR004101">
    <property type="entry name" value="Mur_ligase_C"/>
</dbReference>
<evidence type="ECO:0000259" key="16">
    <source>
        <dbReference type="Pfam" id="PF02875"/>
    </source>
</evidence>
<evidence type="ECO:0000313" key="18">
    <source>
        <dbReference type="EMBL" id="SHG61732.1"/>
    </source>
</evidence>
<evidence type="ECO:0000256" key="4">
    <source>
        <dbReference type="ARBA" id="ARBA00022490"/>
    </source>
</evidence>
<dbReference type="PANTHER" id="PTHR43445:SF3">
    <property type="entry name" value="UDP-N-ACETYLMURAMATE--L-ALANINE LIGASE"/>
    <property type="match status" value="1"/>
</dbReference>
<dbReference type="InterPro" id="IPR000713">
    <property type="entry name" value="Mur_ligase_N"/>
</dbReference>
<keyword evidence="6 14" id="KW-0132">Cell division</keyword>
<organism evidence="18 19">
    <name type="scientific">Jatrophihabitans endophyticus</name>
    <dbReference type="NCBI Taxonomy" id="1206085"/>
    <lineage>
        <taxon>Bacteria</taxon>
        <taxon>Bacillati</taxon>
        <taxon>Actinomycetota</taxon>
        <taxon>Actinomycetes</taxon>
        <taxon>Jatrophihabitantales</taxon>
        <taxon>Jatrophihabitantaceae</taxon>
        <taxon>Jatrophihabitans</taxon>
    </lineage>
</organism>
<protein>
    <recommendedName>
        <fullName evidence="3 14">UDP-N-acetylmuramate--L-alanine ligase</fullName>
        <ecNumber evidence="3 14">6.3.2.8</ecNumber>
    </recommendedName>
    <alternativeName>
        <fullName evidence="14">UDP-N-acetylmuramoyl-L-alanine synthetase</fullName>
    </alternativeName>
</protein>
<dbReference type="EC" id="6.3.2.8" evidence="3 14"/>
<evidence type="ECO:0000256" key="13">
    <source>
        <dbReference type="ARBA" id="ARBA00047833"/>
    </source>
</evidence>
<evidence type="ECO:0000256" key="3">
    <source>
        <dbReference type="ARBA" id="ARBA00012211"/>
    </source>
</evidence>
<evidence type="ECO:0000256" key="6">
    <source>
        <dbReference type="ARBA" id="ARBA00022618"/>
    </source>
</evidence>
<dbReference type="GO" id="GO:0051301">
    <property type="term" value="P:cell division"/>
    <property type="evidence" value="ECO:0007669"/>
    <property type="project" value="UniProtKB-KW"/>
</dbReference>
<dbReference type="GO" id="GO:0005524">
    <property type="term" value="F:ATP binding"/>
    <property type="evidence" value="ECO:0007669"/>
    <property type="project" value="UniProtKB-UniRule"/>
</dbReference>
<dbReference type="STRING" id="1206085.SAMN05443575_2392"/>
<keyword evidence="5 14" id="KW-0436">Ligase</keyword>
<name>A0A1M5L9E5_9ACTN</name>
<dbReference type="InterPro" id="IPR036615">
    <property type="entry name" value="Mur_ligase_C_dom_sf"/>
</dbReference>
<keyword evidence="10 14" id="KW-0573">Peptidoglycan synthesis</keyword>
<dbReference type="SUPFAM" id="SSF51984">
    <property type="entry name" value="MurCD N-terminal domain"/>
    <property type="match status" value="1"/>
</dbReference>
<dbReference type="GO" id="GO:0008360">
    <property type="term" value="P:regulation of cell shape"/>
    <property type="evidence" value="ECO:0007669"/>
    <property type="project" value="UniProtKB-KW"/>
</dbReference>
<dbReference type="InterPro" id="IPR050061">
    <property type="entry name" value="MurCDEF_pg_biosynth"/>
</dbReference>
<evidence type="ECO:0000256" key="8">
    <source>
        <dbReference type="ARBA" id="ARBA00022840"/>
    </source>
</evidence>
<dbReference type="GO" id="GO:0008763">
    <property type="term" value="F:UDP-N-acetylmuramate-L-alanine ligase activity"/>
    <property type="evidence" value="ECO:0007669"/>
    <property type="project" value="UniProtKB-UniRule"/>
</dbReference>
<keyword evidence="19" id="KW-1185">Reference proteome</keyword>
<evidence type="ECO:0000256" key="2">
    <source>
        <dbReference type="ARBA" id="ARBA00004752"/>
    </source>
</evidence>
<gene>
    <name evidence="14" type="primary">murC</name>
    <name evidence="18" type="ORF">SAMN05443575_2392</name>
</gene>
<feature type="domain" description="Mur ligase N-terminal catalytic" evidence="15">
    <location>
        <begin position="40"/>
        <end position="139"/>
    </location>
</feature>
<dbReference type="Gene3D" id="3.40.50.720">
    <property type="entry name" value="NAD(P)-binding Rossmann-like Domain"/>
    <property type="match status" value="1"/>
</dbReference>
<evidence type="ECO:0000256" key="1">
    <source>
        <dbReference type="ARBA" id="ARBA00004496"/>
    </source>
</evidence>
<comment type="subcellular location">
    <subcellularLocation>
        <location evidence="1 14">Cytoplasm</location>
    </subcellularLocation>
</comment>
<comment type="function">
    <text evidence="14">Cell wall formation.</text>
</comment>
<dbReference type="AlphaFoldDB" id="A0A1M5L9E5"/>
<dbReference type="Pfam" id="PF08245">
    <property type="entry name" value="Mur_ligase_M"/>
    <property type="match status" value="1"/>
</dbReference>
<dbReference type="Pfam" id="PF01225">
    <property type="entry name" value="Mur_ligase"/>
    <property type="match status" value="1"/>
</dbReference>
<accession>A0A1M5L9E5</accession>
<dbReference type="GO" id="GO:0009252">
    <property type="term" value="P:peptidoglycan biosynthetic process"/>
    <property type="evidence" value="ECO:0007669"/>
    <property type="project" value="UniProtKB-UniRule"/>
</dbReference>
<evidence type="ECO:0000256" key="5">
    <source>
        <dbReference type="ARBA" id="ARBA00022598"/>
    </source>
</evidence>
<dbReference type="PANTHER" id="PTHR43445">
    <property type="entry name" value="UDP-N-ACETYLMURAMATE--L-ALANINE LIGASE-RELATED"/>
    <property type="match status" value="1"/>
</dbReference>
<evidence type="ECO:0000256" key="9">
    <source>
        <dbReference type="ARBA" id="ARBA00022960"/>
    </source>
</evidence>
<evidence type="ECO:0000259" key="15">
    <source>
        <dbReference type="Pfam" id="PF01225"/>
    </source>
</evidence>
<dbReference type="SUPFAM" id="SSF53244">
    <property type="entry name" value="MurD-like peptide ligases, peptide-binding domain"/>
    <property type="match status" value="1"/>
</dbReference>
<evidence type="ECO:0000259" key="17">
    <source>
        <dbReference type="Pfam" id="PF08245"/>
    </source>
</evidence>
<dbReference type="InterPro" id="IPR013221">
    <property type="entry name" value="Mur_ligase_cen"/>
</dbReference>
<dbReference type="UniPathway" id="UPA00219"/>
<comment type="pathway">
    <text evidence="2 14">Cell wall biogenesis; peptidoglycan biosynthesis.</text>
</comment>
<evidence type="ECO:0000256" key="10">
    <source>
        <dbReference type="ARBA" id="ARBA00022984"/>
    </source>
</evidence>
<dbReference type="Gene3D" id="3.40.1190.10">
    <property type="entry name" value="Mur-like, catalytic domain"/>
    <property type="match status" value="1"/>
</dbReference>
<reference evidence="18 19" key="1">
    <citation type="submission" date="2016-11" db="EMBL/GenBank/DDBJ databases">
        <authorList>
            <person name="Jaros S."/>
            <person name="Januszkiewicz K."/>
            <person name="Wedrychowicz H."/>
        </authorList>
    </citation>
    <scope>NUCLEOTIDE SEQUENCE [LARGE SCALE GENOMIC DNA]</scope>
    <source>
        <strain evidence="18 19">DSM 45627</strain>
    </source>
</reference>
<comment type="similarity">
    <text evidence="14">Belongs to the MurCDEF family.</text>
</comment>
<evidence type="ECO:0000256" key="7">
    <source>
        <dbReference type="ARBA" id="ARBA00022741"/>
    </source>
</evidence>
<dbReference type="NCBIfam" id="TIGR01082">
    <property type="entry name" value="murC"/>
    <property type="match status" value="1"/>
</dbReference>
<evidence type="ECO:0000256" key="12">
    <source>
        <dbReference type="ARBA" id="ARBA00023316"/>
    </source>
</evidence>
<dbReference type="SUPFAM" id="SSF53623">
    <property type="entry name" value="MurD-like peptide ligases, catalytic domain"/>
    <property type="match status" value="1"/>
</dbReference>
<sequence>MRPTSDHEGERPEDWEAPGAALVRSAATDVIPPLADLGRVHIMGIAGSGMSALARILLERGVPVSGCEARESITVKGLRALGADVRIGHSPSHLDDADTFVYTTAINPKHEEFRAAAAARSAGKHFLRRAAALAAALEDKRSVAVAGTHGKTSTTSLLVVAAQACGVDPSFAIGGNLYETGKNAHLGNGPVAVVEADESDGSFLLTRPAAAVVTNVEADHLENHGNLEGIFAAFELFVDRIDPAGIVLVCADDPGAVRVGEYARSTGRRVHTYGTSATADERVSDIVTRADAVEFTVTGPLLGQRRVRVGSLIGEHMALNATAALTLAADLGLDVTTAAGAWAGFAGVRRRFESHGEGGGVRVYDDYAHHPTEIAASLAAARQALAGGGRLVAVFQPGTYSRTQTFAREFADALATADTAVVLDIFPAREEPIPGVTGATISDLVDLPLGHVVYEPRYEAVPERVAELARPGDLVVTMGIGNVYLLCDGIRDACAARLDATT</sequence>
<evidence type="ECO:0000256" key="14">
    <source>
        <dbReference type="HAMAP-Rule" id="MF_00046"/>
    </source>
</evidence>
<dbReference type="EMBL" id="FQVU01000003">
    <property type="protein sequence ID" value="SHG61732.1"/>
    <property type="molecule type" value="Genomic_DNA"/>
</dbReference>
<keyword evidence="4 14" id="KW-0963">Cytoplasm</keyword>
<evidence type="ECO:0000313" key="19">
    <source>
        <dbReference type="Proteomes" id="UP000186132"/>
    </source>
</evidence>
<dbReference type="Pfam" id="PF02875">
    <property type="entry name" value="Mur_ligase_C"/>
    <property type="match status" value="1"/>
</dbReference>
<keyword evidence="12 14" id="KW-0961">Cell wall biogenesis/degradation</keyword>